<dbReference type="GO" id="GO:0009030">
    <property type="term" value="F:thiamine-phosphate kinase activity"/>
    <property type="evidence" value="ECO:0007669"/>
    <property type="project" value="UniProtKB-UniRule"/>
</dbReference>
<evidence type="ECO:0000313" key="6">
    <source>
        <dbReference type="Proteomes" id="UP000247772"/>
    </source>
</evidence>
<dbReference type="AlphaFoldDB" id="A0A2V4TIB2"/>
<keyword evidence="1 2" id="KW-0784">Thiamine biosynthesis</keyword>
<feature type="binding site" evidence="2">
    <location>
        <position position="107"/>
    </location>
    <ligand>
        <name>substrate</name>
    </ligand>
</feature>
<organism evidence="5 6">
    <name type="scientific">Paraburkholderia silvatlantica</name>
    <dbReference type="NCBI Taxonomy" id="321895"/>
    <lineage>
        <taxon>Bacteria</taxon>
        <taxon>Pseudomonadati</taxon>
        <taxon>Pseudomonadota</taxon>
        <taxon>Betaproteobacteria</taxon>
        <taxon>Burkholderiales</taxon>
        <taxon>Burkholderiaceae</taxon>
        <taxon>Paraburkholderia</taxon>
    </lineage>
</organism>
<feature type="binding site" evidence="2">
    <location>
        <position position="99"/>
    </location>
    <ligand>
        <name>Mg(2+)</name>
        <dbReference type="ChEBI" id="CHEBI:18420"/>
        <label>1</label>
    </ligand>
</feature>
<keyword evidence="2" id="KW-0460">Magnesium</keyword>
<feature type="binding site" evidence="2">
    <location>
        <position position="376"/>
    </location>
    <ligand>
        <name>substrate</name>
    </ligand>
</feature>
<comment type="similarity">
    <text evidence="2">Belongs to the thiamine-monophosphate kinase family.</text>
</comment>
<dbReference type="PANTHER" id="PTHR30270:SF0">
    <property type="entry name" value="THIAMINE-MONOPHOSPHATE KINASE"/>
    <property type="match status" value="1"/>
</dbReference>
<feature type="binding site" evidence="2">
    <location>
        <position position="100"/>
    </location>
    <ligand>
        <name>Mg(2+)</name>
        <dbReference type="ChEBI" id="CHEBI:18420"/>
        <label>1</label>
    </ligand>
</feature>
<feature type="binding site" evidence="2">
    <location>
        <position position="128"/>
    </location>
    <ligand>
        <name>Mg(2+)</name>
        <dbReference type="ChEBI" id="CHEBI:18420"/>
        <label>3</label>
    </ligand>
</feature>
<dbReference type="SUPFAM" id="SSF56042">
    <property type="entry name" value="PurM C-terminal domain-like"/>
    <property type="match status" value="1"/>
</dbReference>
<dbReference type="SUPFAM" id="SSF55326">
    <property type="entry name" value="PurM N-terminal domain-like"/>
    <property type="match status" value="1"/>
</dbReference>
<name>A0A2V4TIB2_9BURK</name>
<dbReference type="HAMAP" id="MF_02128">
    <property type="entry name" value="TMP_kinase"/>
    <property type="match status" value="1"/>
</dbReference>
<feature type="binding site" evidence="2">
    <location>
        <position position="199"/>
    </location>
    <ligand>
        <name>ATP</name>
        <dbReference type="ChEBI" id="CHEBI:30616"/>
    </ligand>
</feature>
<dbReference type="NCBIfam" id="TIGR01379">
    <property type="entry name" value="thiL"/>
    <property type="match status" value="1"/>
</dbReference>
<dbReference type="GO" id="GO:0009229">
    <property type="term" value="P:thiamine diphosphate biosynthetic process"/>
    <property type="evidence" value="ECO:0007669"/>
    <property type="project" value="UniProtKB-UniRule"/>
</dbReference>
<reference evidence="5 6" key="1">
    <citation type="submission" date="2018-06" db="EMBL/GenBank/DDBJ databases">
        <title>Genomic Encyclopedia of Type Strains, Phase IV (KMG-V): Genome sequencing to study the core and pangenomes of soil and plant-associated prokaryotes.</title>
        <authorList>
            <person name="Whitman W."/>
        </authorList>
    </citation>
    <scope>NUCLEOTIDE SEQUENCE [LARGE SCALE GENOMIC DNA]</scope>
    <source>
        <strain evidence="5 6">SRCL-318</strain>
    </source>
</reference>
<feature type="binding site" evidence="2">
    <location>
        <position position="128"/>
    </location>
    <ligand>
        <name>Mg(2+)</name>
        <dbReference type="ChEBI" id="CHEBI:18420"/>
        <label>4</label>
    </ligand>
</feature>
<dbReference type="Pfam" id="PF02769">
    <property type="entry name" value="AIRS_C"/>
    <property type="match status" value="1"/>
</dbReference>
<dbReference type="InterPro" id="IPR036676">
    <property type="entry name" value="PurM-like_C_sf"/>
</dbReference>
<dbReference type="EMBL" id="QJSQ01000045">
    <property type="protein sequence ID" value="PYE13617.1"/>
    <property type="molecule type" value="Genomic_DNA"/>
</dbReference>
<dbReference type="Proteomes" id="UP000247772">
    <property type="component" value="Unassembled WGS sequence"/>
</dbReference>
<feature type="binding site" evidence="2">
    <location>
        <position position="83"/>
    </location>
    <ligand>
        <name>Mg(2+)</name>
        <dbReference type="ChEBI" id="CHEBI:18420"/>
        <label>4</label>
    </ligand>
</feature>
<dbReference type="InterPro" id="IPR016188">
    <property type="entry name" value="PurM-like_N"/>
</dbReference>
<evidence type="ECO:0000259" key="4">
    <source>
        <dbReference type="Pfam" id="PF02769"/>
    </source>
</evidence>
<comment type="caution">
    <text evidence="5">The sequence shown here is derived from an EMBL/GenBank/DDBJ whole genome shotgun (WGS) entry which is preliminary data.</text>
</comment>
<feature type="binding site" evidence="2">
    <location>
        <position position="267"/>
    </location>
    <ligand>
        <name>Mg(2+)</name>
        <dbReference type="ChEBI" id="CHEBI:18420"/>
        <label>5</label>
    </ligand>
</feature>
<accession>A0A2V4TIB2</accession>
<dbReference type="InterPro" id="IPR036921">
    <property type="entry name" value="PurM-like_N_sf"/>
</dbReference>
<evidence type="ECO:0000259" key="3">
    <source>
        <dbReference type="Pfam" id="PF00586"/>
    </source>
</evidence>
<proteinExistence type="inferred from homology"/>
<evidence type="ECO:0000256" key="1">
    <source>
        <dbReference type="ARBA" id="ARBA00022977"/>
    </source>
</evidence>
<dbReference type="GO" id="GO:0000287">
    <property type="term" value="F:magnesium ion binding"/>
    <property type="evidence" value="ECO:0007669"/>
    <property type="project" value="UniProtKB-UniRule"/>
</dbReference>
<dbReference type="InterPro" id="IPR010918">
    <property type="entry name" value="PurM-like_C_dom"/>
</dbReference>
<feature type="binding site" evidence="2">
    <location>
        <position position="83"/>
    </location>
    <ligand>
        <name>Mg(2+)</name>
        <dbReference type="ChEBI" id="CHEBI:18420"/>
        <label>3</label>
    </ligand>
</feature>
<feature type="domain" description="PurM-like C-terminal" evidence="4">
    <location>
        <begin position="203"/>
        <end position="352"/>
    </location>
</feature>
<feature type="binding site" evidence="2">
    <location>
        <position position="98"/>
    </location>
    <ligand>
        <name>Mg(2+)</name>
        <dbReference type="ChEBI" id="CHEBI:18420"/>
        <label>4</label>
    </ligand>
</feature>
<evidence type="ECO:0000256" key="2">
    <source>
        <dbReference type="HAMAP-Rule" id="MF_02128"/>
    </source>
</evidence>
<keyword evidence="2" id="KW-0808">Transferase</keyword>
<comment type="pathway">
    <text evidence="2">Cofactor biosynthesis; thiamine diphosphate biosynthesis; thiamine diphosphate from thiamine phosphate: step 1/1.</text>
</comment>
<dbReference type="GO" id="GO:0009228">
    <property type="term" value="P:thiamine biosynthetic process"/>
    <property type="evidence" value="ECO:0007669"/>
    <property type="project" value="UniProtKB-KW"/>
</dbReference>
<dbReference type="Gene3D" id="3.30.1330.10">
    <property type="entry name" value="PurM-like, N-terminal domain"/>
    <property type="match status" value="1"/>
</dbReference>
<dbReference type="Gene3D" id="3.90.650.10">
    <property type="entry name" value="PurM-like C-terminal domain"/>
    <property type="match status" value="1"/>
</dbReference>
<evidence type="ECO:0000313" key="5">
    <source>
        <dbReference type="EMBL" id="PYE13617.1"/>
    </source>
</evidence>
<feature type="binding site" evidence="2">
    <location>
        <begin position="174"/>
        <end position="175"/>
    </location>
    <ligand>
        <name>ATP</name>
        <dbReference type="ChEBI" id="CHEBI:30616"/>
    </ligand>
</feature>
<feature type="binding site" evidence="2">
    <location>
        <position position="100"/>
    </location>
    <ligand>
        <name>Mg(2+)</name>
        <dbReference type="ChEBI" id="CHEBI:18420"/>
        <label>2</label>
    </ligand>
</feature>
<comment type="miscellaneous">
    <text evidence="2">Reaction mechanism of ThiL seems to utilize a direct, inline transfer of the gamma-phosphate of ATP to TMP rather than a phosphorylated enzyme intermediate.</text>
</comment>
<dbReference type="EC" id="2.7.4.16" evidence="2"/>
<dbReference type="InterPro" id="IPR006283">
    <property type="entry name" value="ThiL-like"/>
</dbReference>
<keyword evidence="2" id="KW-0479">Metal-binding</keyword>
<protein>
    <recommendedName>
        <fullName evidence="2">Thiamine-monophosphate kinase</fullName>
        <shortName evidence="2">TMP kinase</shortName>
        <shortName evidence="2">Thiamine-phosphate kinase</shortName>
        <ecNumber evidence="2">2.7.4.16</ecNumber>
    </recommendedName>
</protein>
<comment type="catalytic activity">
    <reaction evidence="2">
        <text>thiamine phosphate + ATP = thiamine diphosphate + ADP</text>
        <dbReference type="Rhea" id="RHEA:15913"/>
        <dbReference type="ChEBI" id="CHEBI:30616"/>
        <dbReference type="ChEBI" id="CHEBI:37575"/>
        <dbReference type="ChEBI" id="CHEBI:58937"/>
        <dbReference type="ChEBI" id="CHEBI:456216"/>
        <dbReference type="EC" id="2.7.4.16"/>
    </reaction>
</comment>
<feature type="binding site" evidence="2">
    <location>
        <position position="264"/>
    </location>
    <ligand>
        <name>Mg(2+)</name>
        <dbReference type="ChEBI" id="CHEBI:18420"/>
        <label>3</label>
    </ligand>
</feature>
<feature type="binding site" evidence="2">
    <location>
        <position position="128"/>
    </location>
    <ligand>
        <name>Mg(2+)</name>
        <dbReference type="ChEBI" id="CHEBI:18420"/>
        <label>2</label>
    </ligand>
</feature>
<comment type="function">
    <text evidence="2">Catalyzes the ATP-dependent phosphorylation of thiamine-monophosphate (TMP) to form thiamine-pyrophosphate (TPP), the active form of vitamin B1.</text>
</comment>
<feature type="binding site" evidence="2">
    <location>
        <position position="266"/>
    </location>
    <ligand>
        <name>ATP</name>
        <dbReference type="ChEBI" id="CHEBI:30616"/>
    </ligand>
</feature>
<keyword evidence="2" id="KW-0547">Nucleotide-binding</keyword>
<dbReference type="CDD" id="cd02194">
    <property type="entry name" value="ThiL"/>
    <property type="match status" value="1"/>
</dbReference>
<dbReference type="GO" id="GO:0005524">
    <property type="term" value="F:ATP binding"/>
    <property type="evidence" value="ECO:0007669"/>
    <property type="project" value="UniProtKB-UniRule"/>
</dbReference>
<sequence length="382" mass="40266">MTTRMLSGPIVAPIPDSIPFNPGASGATAMKGKPCQGALCGDGPFPDCHNPFVMLSEFSLIDRYFARRARTNTRRATLGIGDDCALIAPAAGEMLAVSTDMLVEGRHFFPDIDPHALGHKALAVNLSDLAAMGAKPLGFTLAFALPKADEDWLAAFSAGLFELADRFDCELVGGDTTAGPLNLCLTVFGSVRQDVALRRDAAQAGDDIWVSGTPGDARAGLGMMRGEWKISEQDAAPLRRALEYPEPRVALGLALRGVARAALDVSDGLAGDLRHILERSRLAATVDVDALPLSPALARLPRDVQLQCALAGGDDYELCFTAAPAQRGAVEAAAQQAGVRVTRIGTMTSRTSPQAAPEIAWRDAGGTPLNLTLQGFDHFHAD</sequence>
<keyword evidence="2 5" id="KW-0418">Kinase</keyword>
<feature type="domain" description="PurM-like N-terminal" evidence="3">
    <location>
        <begin position="81"/>
        <end position="191"/>
    </location>
</feature>
<gene>
    <name evidence="2" type="primary">thiL</name>
    <name evidence="5" type="ORF">C7410_14539</name>
</gene>
<feature type="binding site" evidence="2">
    <location>
        <position position="314"/>
    </location>
    <ligand>
        <name>substrate</name>
    </ligand>
</feature>
<feature type="binding site" evidence="2">
    <location>
        <position position="175"/>
    </location>
    <ligand>
        <name>Mg(2+)</name>
        <dbReference type="ChEBI" id="CHEBI:18420"/>
        <label>1</label>
    </ligand>
</feature>
<dbReference type="UniPathway" id="UPA00060">
    <property type="reaction ID" value="UER00142"/>
</dbReference>
<dbReference type="Pfam" id="PF00586">
    <property type="entry name" value="AIRS"/>
    <property type="match status" value="1"/>
</dbReference>
<dbReference type="PANTHER" id="PTHR30270">
    <property type="entry name" value="THIAMINE-MONOPHOSPHATE KINASE"/>
    <property type="match status" value="1"/>
</dbReference>
<keyword evidence="2" id="KW-0067">ATP-binding</keyword>
<comment type="caution">
    <text evidence="2">Lacks conserved residue(s) required for the propagation of feature annotation.</text>
</comment>